<dbReference type="PRINTS" id="PR01042">
    <property type="entry name" value="TRNASYNTHASP"/>
</dbReference>
<evidence type="ECO:0000313" key="9">
    <source>
        <dbReference type="EMBL" id="KAL3421376.1"/>
    </source>
</evidence>
<comment type="caution">
    <text evidence="9">The sequence shown here is derived from an EMBL/GenBank/DDBJ whole genome shotgun (WGS) entry which is preliminary data.</text>
</comment>
<name>A0ABR4PDH6_9HELO</name>
<dbReference type="InterPro" id="IPR006195">
    <property type="entry name" value="aa-tRNA-synth_II"/>
</dbReference>
<reference evidence="9 10" key="1">
    <citation type="submission" date="2024-06" db="EMBL/GenBank/DDBJ databases">
        <title>Complete genome of Phlyctema vagabunda strain 19-DSS-EL-015.</title>
        <authorList>
            <person name="Fiorenzani C."/>
        </authorList>
    </citation>
    <scope>NUCLEOTIDE SEQUENCE [LARGE SCALE GENOMIC DNA]</scope>
    <source>
        <strain evidence="9 10">19-DSS-EL-015</strain>
    </source>
</reference>
<feature type="region of interest" description="Disordered" evidence="7">
    <location>
        <begin position="566"/>
        <end position="585"/>
    </location>
</feature>
<dbReference type="InterPro" id="IPR002312">
    <property type="entry name" value="Asp/Asn-tRNA-synth_IIb"/>
</dbReference>
<dbReference type="SUPFAM" id="SSF55681">
    <property type="entry name" value="Class II aaRS and biotin synthetases"/>
    <property type="match status" value="1"/>
</dbReference>
<evidence type="ECO:0000256" key="1">
    <source>
        <dbReference type="ARBA" id="ARBA00006303"/>
    </source>
</evidence>
<dbReference type="Gene3D" id="2.40.50.140">
    <property type="entry name" value="Nucleic acid-binding proteins"/>
    <property type="match status" value="1"/>
</dbReference>
<dbReference type="NCBIfam" id="TIGR00459">
    <property type="entry name" value="aspS_bact"/>
    <property type="match status" value="1"/>
</dbReference>
<evidence type="ECO:0000256" key="6">
    <source>
        <dbReference type="ARBA" id="ARBA00023146"/>
    </source>
</evidence>
<protein>
    <submittedName>
        <fullName evidence="9">tRNA synthetase class II</fullName>
    </submittedName>
</protein>
<dbReference type="InterPro" id="IPR004524">
    <property type="entry name" value="Asp-tRNA-ligase_1"/>
</dbReference>
<evidence type="ECO:0000256" key="7">
    <source>
        <dbReference type="SAM" id="MobiDB-lite"/>
    </source>
</evidence>
<evidence type="ECO:0000256" key="5">
    <source>
        <dbReference type="ARBA" id="ARBA00022917"/>
    </source>
</evidence>
<evidence type="ECO:0000313" key="10">
    <source>
        <dbReference type="Proteomes" id="UP001629113"/>
    </source>
</evidence>
<feature type="domain" description="Aminoacyl-transfer RNA synthetases class-II family profile" evidence="8">
    <location>
        <begin position="243"/>
        <end position="704"/>
    </location>
</feature>
<proteinExistence type="inferred from homology"/>
<dbReference type="PANTHER" id="PTHR22594:SF5">
    <property type="entry name" value="ASPARTATE--TRNA LIGASE, MITOCHONDRIAL"/>
    <property type="match status" value="1"/>
</dbReference>
<keyword evidence="5" id="KW-0648">Protein biosynthesis</keyword>
<keyword evidence="3" id="KW-0547">Nucleotide-binding</keyword>
<evidence type="ECO:0000256" key="2">
    <source>
        <dbReference type="ARBA" id="ARBA00022598"/>
    </source>
</evidence>
<dbReference type="HAMAP" id="MF_00044">
    <property type="entry name" value="Asp_tRNA_synth_type1"/>
    <property type="match status" value="1"/>
</dbReference>
<dbReference type="EMBL" id="JBFCZG010000006">
    <property type="protein sequence ID" value="KAL3421376.1"/>
    <property type="molecule type" value="Genomic_DNA"/>
</dbReference>
<keyword evidence="10" id="KW-1185">Reference proteome</keyword>
<dbReference type="InterPro" id="IPR012340">
    <property type="entry name" value="NA-bd_OB-fold"/>
</dbReference>
<dbReference type="PANTHER" id="PTHR22594">
    <property type="entry name" value="ASPARTYL/LYSYL-TRNA SYNTHETASE"/>
    <property type="match status" value="1"/>
</dbReference>
<dbReference type="Gene3D" id="3.30.1360.30">
    <property type="entry name" value="GAD-like domain"/>
    <property type="match status" value="1"/>
</dbReference>
<keyword evidence="4" id="KW-0067">ATP-binding</keyword>
<dbReference type="InterPro" id="IPR045864">
    <property type="entry name" value="aa-tRNA-synth_II/BPL/LPL"/>
</dbReference>
<accession>A0ABR4PDH6</accession>
<comment type="similarity">
    <text evidence="1">Belongs to the class-II aminoacyl-tRNA synthetase family. Type 1 subfamily.</text>
</comment>
<evidence type="ECO:0000256" key="3">
    <source>
        <dbReference type="ARBA" id="ARBA00022741"/>
    </source>
</evidence>
<dbReference type="Gene3D" id="3.30.930.10">
    <property type="entry name" value="Bira Bifunctional Protein, Domain 2"/>
    <property type="match status" value="1"/>
</dbReference>
<evidence type="ECO:0000256" key="4">
    <source>
        <dbReference type="ARBA" id="ARBA00022840"/>
    </source>
</evidence>
<dbReference type="InterPro" id="IPR004115">
    <property type="entry name" value="GAD-like_sf"/>
</dbReference>
<dbReference type="Proteomes" id="UP001629113">
    <property type="component" value="Unassembled WGS sequence"/>
</dbReference>
<dbReference type="PROSITE" id="PS50862">
    <property type="entry name" value="AA_TRNA_LIGASE_II"/>
    <property type="match status" value="1"/>
</dbReference>
<gene>
    <name evidence="9" type="ORF">PVAG01_07821</name>
</gene>
<evidence type="ECO:0000259" key="8">
    <source>
        <dbReference type="PROSITE" id="PS50862"/>
    </source>
</evidence>
<dbReference type="Pfam" id="PF00152">
    <property type="entry name" value="tRNA-synt_2"/>
    <property type="match status" value="1"/>
</dbReference>
<organism evidence="9 10">
    <name type="scientific">Phlyctema vagabunda</name>
    <dbReference type="NCBI Taxonomy" id="108571"/>
    <lineage>
        <taxon>Eukaryota</taxon>
        <taxon>Fungi</taxon>
        <taxon>Dikarya</taxon>
        <taxon>Ascomycota</taxon>
        <taxon>Pezizomycotina</taxon>
        <taxon>Leotiomycetes</taxon>
        <taxon>Helotiales</taxon>
        <taxon>Dermateaceae</taxon>
        <taxon>Phlyctema</taxon>
    </lineage>
</organism>
<dbReference type="NCBIfam" id="NF001750">
    <property type="entry name" value="PRK00476.1"/>
    <property type="match status" value="1"/>
</dbReference>
<dbReference type="SUPFAM" id="SSF50249">
    <property type="entry name" value="Nucleic acid-binding proteins"/>
    <property type="match status" value="1"/>
</dbReference>
<keyword evidence="6 9" id="KW-0030">Aminoacyl-tRNA synthetase</keyword>
<dbReference type="InterPro" id="IPR004364">
    <property type="entry name" value="Aa-tRNA-synt_II"/>
</dbReference>
<sequence length="723" mass="81221">MNFRRLGWAGGSFNPSLLAKYTVATTSKPFRTIRISSLSATRARTFHLRTRQLASESAEDPVSSSAFWKEYKESFHVEESAQKLPNYISEELLEQKVTFLGYIGRRRILSDKLAFVDLTDGNYSSHKLQLVSRVEDTAAANGTSHEVLKRIRQNSYVAVTGVLQLKRKPKDKANLAPMGTARPEESKQIGVPSKDMELKLESIRCLSSFPEDISVEEDTNYGPTSRHLQLRFDNALKSRIEFRSKVADSVRKQLVASNFMEVETPILFKSTPEGAREFLVPTRRAGHAYALPQSPQQYKQILMASGIHRYYQFARCFRDEDLRADRQPEFTQIDLELACTSGNVVMEEVEKIVKNIYNEFPGDVLPVRPKLEETPFQRMTYMEAMSKHGSDKPDLRIRDLIHRVENIVPSDLLGMLTDLNQPALEAFKFRLKGGPIDVHEFVKKFLDSQAATTFRKNPDGAPGVFIYDSRKPLEGLQAFGFEGAEQLKTMFAEAPSLDYSPENASLKDGDLIIIQARENKSHSGGSTSLGRLRIALYKAAIAQGLLDRDPRHRFLWITDFPLFTPNEDGGPGQGGSSGFSATHHPFTAPKTSADVDLLLEDPLKVTAEHYDLVVNGVELGGGSRRIHNAGMQKFVMRDILMMSEERLNDFSHLFEALRSGCPPHAGFAIGFDRLLAVMSECESVKDVIAFPKSSKGEDLMVRSPTSMTEQQLDTYHLRLTKRA</sequence>
<keyword evidence="2" id="KW-0436">Ligase</keyword>
<dbReference type="GO" id="GO:0004812">
    <property type="term" value="F:aminoacyl-tRNA ligase activity"/>
    <property type="evidence" value="ECO:0007669"/>
    <property type="project" value="UniProtKB-KW"/>
</dbReference>